<reference evidence="3 4" key="1">
    <citation type="submission" date="2023-07" db="EMBL/GenBank/DDBJ databases">
        <title>Genomic Encyclopedia of Type Strains, Phase IV (KMG-IV): sequencing the most valuable type-strain genomes for metagenomic binning, comparative biology and taxonomic classification.</title>
        <authorList>
            <person name="Goeker M."/>
        </authorList>
    </citation>
    <scope>NUCLEOTIDE SEQUENCE [LARGE SCALE GENOMIC DNA]</scope>
    <source>
        <strain evidence="3 4">DSM 1112</strain>
    </source>
</reference>
<dbReference type="PRINTS" id="PR00313">
    <property type="entry name" value="CABNDNGRPT"/>
</dbReference>
<dbReference type="RefSeq" id="WP_307232266.1">
    <property type="nucleotide sequence ID" value="NZ_JAUSVF010000001.1"/>
</dbReference>
<name>A0ABU0BTI1_9HYPH</name>
<dbReference type="InterPro" id="IPR001343">
    <property type="entry name" value="Hemolysn_Ca-bd"/>
</dbReference>
<dbReference type="InterPro" id="IPR050557">
    <property type="entry name" value="RTX_toxin/Mannuronan_C5-epim"/>
</dbReference>
<evidence type="ECO:0000256" key="2">
    <source>
        <dbReference type="ARBA" id="ARBA00022525"/>
    </source>
</evidence>
<evidence type="ECO:0000256" key="1">
    <source>
        <dbReference type="ARBA" id="ARBA00004613"/>
    </source>
</evidence>
<dbReference type="Gene3D" id="2.150.10.10">
    <property type="entry name" value="Serralysin-like metalloprotease, C-terminal"/>
    <property type="match status" value="1"/>
</dbReference>
<comment type="caution">
    <text evidence="3">The sequence shown here is derived from an EMBL/GenBank/DDBJ whole genome shotgun (WGS) entry which is preliminary data.</text>
</comment>
<sequence length="343" mass="34694">MGTSDTTITNDGYIFGGGPAAIYFNNSTDPTKVADVFNNGTIEGTEVGILRNSGSETIRVINTGTIKGGNFSFQQGTAATVAKDQITNNGKMIGAIDFGGGDDLYDGKLDTISGSIDGGAGADRLYSGAGNNTLLGGEGGDTLGGGGGADKLNGGAGTDTATYSYAKSAVTVSLTSPASNKGDAAGDTFVSIENIYGSVYNDALSGNSIANAISGSGGNDTIRGYGGNDTLTGGSGKDTFIFHTTLAPATNVDKITDFKAVDDTIQLENGIFTALTTLGTLSAAAFRANGTGLTGDSTDRIIYETDTGKIFYDRDGTGSSYDSVHFATLVTKPAITSADFIII</sequence>
<comment type="subcellular location">
    <subcellularLocation>
        <location evidence="1">Secreted</location>
    </subcellularLocation>
</comment>
<dbReference type="Pfam" id="PF00353">
    <property type="entry name" value="HemolysinCabind"/>
    <property type="match status" value="2"/>
</dbReference>
<protein>
    <submittedName>
        <fullName evidence="3">Ca2+-binding RTX toxin-like protein</fullName>
    </submittedName>
</protein>
<evidence type="ECO:0000313" key="4">
    <source>
        <dbReference type="Proteomes" id="UP001230207"/>
    </source>
</evidence>
<dbReference type="EMBL" id="JAUSVF010000001">
    <property type="protein sequence ID" value="MDQ0321558.1"/>
    <property type="molecule type" value="Genomic_DNA"/>
</dbReference>
<organism evidence="3 4">
    <name type="scientific">Pararhizobium capsulatum DSM 1112</name>
    <dbReference type="NCBI Taxonomy" id="1121113"/>
    <lineage>
        <taxon>Bacteria</taxon>
        <taxon>Pseudomonadati</taxon>
        <taxon>Pseudomonadota</taxon>
        <taxon>Alphaproteobacteria</taxon>
        <taxon>Hyphomicrobiales</taxon>
        <taxon>Rhizobiaceae</taxon>
        <taxon>Rhizobium/Agrobacterium group</taxon>
        <taxon>Pararhizobium</taxon>
    </lineage>
</organism>
<dbReference type="Proteomes" id="UP001230207">
    <property type="component" value="Unassembled WGS sequence"/>
</dbReference>
<evidence type="ECO:0000313" key="3">
    <source>
        <dbReference type="EMBL" id="MDQ0321558.1"/>
    </source>
</evidence>
<dbReference type="PANTHER" id="PTHR38340">
    <property type="entry name" value="S-LAYER PROTEIN"/>
    <property type="match status" value="1"/>
</dbReference>
<proteinExistence type="predicted"/>
<dbReference type="InterPro" id="IPR011049">
    <property type="entry name" value="Serralysin-like_metalloprot_C"/>
</dbReference>
<dbReference type="PANTHER" id="PTHR38340:SF1">
    <property type="entry name" value="S-LAYER PROTEIN"/>
    <property type="match status" value="1"/>
</dbReference>
<keyword evidence="4" id="KW-1185">Reference proteome</keyword>
<gene>
    <name evidence="3" type="ORF">QO002_003696</name>
</gene>
<dbReference type="InterPro" id="IPR018511">
    <property type="entry name" value="Hemolysin-typ_Ca-bd_CS"/>
</dbReference>
<dbReference type="SUPFAM" id="SSF51120">
    <property type="entry name" value="beta-Roll"/>
    <property type="match status" value="2"/>
</dbReference>
<accession>A0ABU0BTI1</accession>
<keyword evidence="2" id="KW-0964">Secreted</keyword>
<dbReference type="PROSITE" id="PS00330">
    <property type="entry name" value="HEMOLYSIN_CALCIUM"/>
    <property type="match status" value="2"/>
</dbReference>